<dbReference type="RefSeq" id="XP_031875285.1">
    <property type="nucleotide sequence ID" value="XM_032028439.1"/>
</dbReference>
<keyword evidence="3" id="KW-1185">Reference proteome</keyword>
<name>A0A7J6IN23_COLFN</name>
<protein>
    <submittedName>
        <fullName evidence="2">Uncharacterized protein</fullName>
    </submittedName>
</protein>
<feature type="compositionally biased region" description="Polar residues" evidence="1">
    <location>
        <begin position="704"/>
        <end position="718"/>
    </location>
</feature>
<sequence>MDIIKYTPGTGNHSQRYMFETDKTQGRVAATMDSYTIWVDKQLEQFDLLWDAAREIRSTLGHIRNPNDIIDSFSHLNLSVRLESLPSVKGLRTLEKATGKEIDWTNLEQWIKGAQDHVHGELEETARACKLLKIDVAGLELDDAYTKIEEHPFQRSYARAFGPNWQTTLSEIDRTYGLGTTSTTRILMDREQFEQAISSRQEIVQQNLDKLKEKQENLPAFRKSWSELDTGARMKTLQQYGLPQNPNADIYAYLEGADVRCTCPALNCMDLSENDTLPSLLETRCRFPPQRFRRSGGRHHLLSVWSGRKASIVVKGVSYLEFDDRSSDAAGELRFYGDAVSQVAEHETPLQISSKLVSPNSLFWQLQGQTEMYRFLGSFADTIPDATKDETGTVIQDNDLGVEGSPPIARTPFPKHKNDMNINLDGLREMIRTSLDEARDDLWQLRQDPASWHGRIKRMAQGSGSKELLTTLFSRVDIFGNLNQRIGAAIKQIGSPLLTEADEDTIKIAASLDCALSAAFEERLAHFRWIMPPPAGSLTKVGHQLLELIRENDPILRRMGFSAVMRTIDREVVGGRSFPVAVSQILSDLHVLAVCLEETESHHPSISDWVEYFQMSNSFYVEQTGRLRPWKEMLEKAVKAMEKAGEYNFAGGPQGFWRRLDQQMGKVSRNNDALEGVFREIERDMPFRPGQSAPEAATEPMVSVFSTAPKTEATATQLKRTRQRRGENQTQNPDRPAERSTQRTSCSSSPSRLPCVKLPKSDFWLSLRNGTQQTFVWDDFCKAMCSIGCSMESSGGSAFRFVLNDSKGGRIFSIGYHKPHGESGETTLKLGQARRLWLRRLEGRVNLDWT</sequence>
<dbReference type="EMBL" id="ANPB02000008">
    <property type="protein sequence ID" value="KAF4478113.1"/>
    <property type="molecule type" value="Genomic_DNA"/>
</dbReference>
<proteinExistence type="predicted"/>
<accession>A0A7J6IN23</accession>
<comment type="caution">
    <text evidence="2">The sequence shown here is derived from an EMBL/GenBank/DDBJ whole genome shotgun (WGS) entry which is preliminary data.</text>
</comment>
<evidence type="ECO:0000313" key="2">
    <source>
        <dbReference type="EMBL" id="KAF4478113.1"/>
    </source>
</evidence>
<dbReference type="InParanoid" id="A0A7J6IN23"/>
<dbReference type="GeneID" id="43612539"/>
<feature type="compositionally biased region" description="Low complexity" evidence="1">
    <location>
        <begin position="742"/>
        <end position="752"/>
    </location>
</feature>
<organism evidence="2 3">
    <name type="scientific">Colletotrichum fructicola (strain Nara gc5)</name>
    <name type="common">Anthracnose fungus</name>
    <name type="synonym">Colletotrichum gloeosporioides (strain Nara gc5)</name>
    <dbReference type="NCBI Taxonomy" id="1213859"/>
    <lineage>
        <taxon>Eukaryota</taxon>
        <taxon>Fungi</taxon>
        <taxon>Dikarya</taxon>
        <taxon>Ascomycota</taxon>
        <taxon>Pezizomycotina</taxon>
        <taxon>Sordariomycetes</taxon>
        <taxon>Hypocreomycetidae</taxon>
        <taxon>Glomerellales</taxon>
        <taxon>Glomerellaceae</taxon>
        <taxon>Colletotrichum</taxon>
        <taxon>Colletotrichum gloeosporioides species complex</taxon>
    </lineage>
</organism>
<evidence type="ECO:0000256" key="1">
    <source>
        <dbReference type="SAM" id="MobiDB-lite"/>
    </source>
</evidence>
<evidence type="ECO:0000313" key="3">
    <source>
        <dbReference type="Proteomes" id="UP000011096"/>
    </source>
</evidence>
<dbReference type="AlphaFoldDB" id="A0A7J6IN23"/>
<gene>
    <name evidence="2" type="ORF">CGGC5_v013091</name>
</gene>
<reference evidence="2 3" key="1">
    <citation type="submission" date="2012-08" db="EMBL/GenBank/DDBJ databases">
        <authorList>
            <person name="Gan P.H.P."/>
            <person name="Ikeda K."/>
            <person name="Irieda H."/>
            <person name="Narusaka M."/>
            <person name="O'Connell R.J."/>
            <person name="Narusaka Y."/>
            <person name="Takano Y."/>
            <person name="Kubo Y."/>
            <person name="Shirasu K."/>
        </authorList>
    </citation>
    <scope>NUCLEOTIDE SEQUENCE [LARGE SCALE GENOMIC DNA]</scope>
    <source>
        <strain evidence="2 3">Nara gc5</strain>
    </source>
</reference>
<dbReference type="OrthoDB" id="5223525at2759"/>
<reference evidence="2 3" key="2">
    <citation type="submission" date="2020-04" db="EMBL/GenBank/DDBJ databases">
        <title>Genome sequencing and assembly of multiple isolates from the Colletotrichum gloeosporioides species complex.</title>
        <authorList>
            <person name="Gan P."/>
            <person name="Shirasu K."/>
        </authorList>
    </citation>
    <scope>NUCLEOTIDE SEQUENCE [LARGE SCALE GENOMIC DNA]</scope>
    <source>
        <strain evidence="2 3">Nara gc5</strain>
    </source>
</reference>
<feature type="region of interest" description="Disordered" evidence="1">
    <location>
        <begin position="686"/>
        <end position="752"/>
    </location>
</feature>
<dbReference type="Proteomes" id="UP000011096">
    <property type="component" value="Unassembled WGS sequence"/>
</dbReference>